<feature type="domain" description="Methyltransferase small" evidence="6">
    <location>
        <begin position="88"/>
        <end position="174"/>
    </location>
</feature>
<dbReference type="InterPro" id="IPR004556">
    <property type="entry name" value="HemK-like"/>
</dbReference>
<dbReference type="AlphaFoldDB" id="A0A832QE50"/>
<proteinExistence type="predicted"/>
<evidence type="ECO:0000256" key="2">
    <source>
        <dbReference type="ARBA" id="ARBA00022603"/>
    </source>
</evidence>
<dbReference type="Proteomes" id="UP000576550">
    <property type="component" value="Unassembled WGS sequence"/>
</dbReference>
<dbReference type="EC" id="2.1.1.297" evidence="1"/>
<name>A0A832QE50_9BACT</name>
<sequence length="261" mass="29972">MSNLKELFKIQNALKKAGYFDVSRISNEIYTYSVDKNIDIEDVLKEIGSGKPWEYVLGVTEFCGNEIFVTEDTLIPRIETEQLVDIALDILDKYIDLKRVIDIGCGSGCIAISIAKKRGNLQFLATDVSQKALDVARKNIKHHGLEEIIELKEVDLIDSLDIQSNSLIVANLPYVPTDMYENLDCSVKDFEPRIALDGKEDGLFYYKELIRKIEKSGKKNIYLLIEIEPSTLSILKKNYKQIEKVFKDFRDKDRFVLFHFS</sequence>
<dbReference type="InterPro" id="IPR050320">
    <property type="entry name" value="N5-glutamine_MTase"/>
</dbReference>
<dbReference type="PANTHER" id="PTHR18895:SF74">
    <property type="entry name" value="MTRF1L RELEASE FACTOR GLUTAMINE METHYLTRANSFERASE"/>
    <property type="match status" value="1"/>
</dbReference>
<keyword evidence="4" id="KW-0949">S-adenosyl-L-methionine</keyword>
<evidence type="ECO:0000313" key="7">
    <source>
        <dbReference type="EMBL" id="HHX99475.1"/>
    </source>
</evidence>
<protein>
    <recommendedName>
        <fullName evidence="1">peptide chain release factor N(5)-glutamine methyltransferase</fullName>
        <ecNumber evidence="1">2.1.1.297</ecNumber>
    </recommendedName>
</protein>
<evidence type="ECO:0000256" key="5">
    <source>
        <dbReference type="ARBA" id="ARBA00048391"/>
    </source>
</evidence>
<evidence type="ECO:0000256" key="1">
    <source>
        <dbReference type="ARBA" id="ARBA00012771"/>
    </source>
</evidence>
<dbReference type="Gene3D" id="3.40.50.150">
    <property type="entry name" value="Vaccinia Virus protein VP39"/>
    <property type="match status" value="1"/>
</dbReference>
<evidence type="ECO:0000313" key="8">
    <source>
        <dbReference type="Proteomes" id="UP000576550"/>
    </source>
</evidence>
<dbReference type="EMBL" id="DUTP01000003">
    <property type="protein sequence ID" value="HHX99475.1"/>
    <property type="molecule type" value="Genomic_DNA"/>
</dbReference>
<dbReference type="InterPro" id="IPR007848">
    <property type="entry name" value="Small_mtfrase_dom"/>
</dbReference>
<keyword evidence="2 7" id="KW-0489">Methyltransferase</keyword>
<dbReference type="InterPro" id="IPR029063">
    <property type="entry name" value="SAM-dependent_MTases_sf"/>
</dbReference>
<dbReference type="GO" id="GO:0102559">
    <property type="term" value="F:peptide chain release factor N(5)-glutamine methyltransferase activity"/>
    <property type="evidence" value="ECO:0007669"/>
    <property type="project" value="UniProtKB-EC"/>
</dbReference>
<evidence type="ECO:0000259" key="6">
    <source>
        <dbReference type="Pfam" id="PF05175"/>
    </source>
</evidence>
<keyword evidence="3 7" id="KW-0808">Transferase</keyword>
<dbReference type="SUPFAM" id="SSF53335">
    <property type="entry name" value="S-adenosyl-L-methionine-dependent methyltransferases"/>
    <property type="match status" value="1"/>
</dbReference>
<evidence type="ECO:0000256" key="4">
    <source>
        <dbReference type="ARBA" id="ARBA00022691"/>
    </source>
</evidence>
<dbReference type="Pfam" id="PF05175">
    <property type="entry name" value="MTS"/>
    <property type="match status" value="1"/>
</dbReference>
<evidence type="ECO:0000256" key="3">
    <source>
        <dbReference type="ARBA" id="ARBA00022679"/>
    </source>
</evidence>
<accession>A0A832QE50</accession>
<dbReference type="GO" id="GO:0032259">
    <property type="term" value="P:methylation"/>
    <property type="evidence" value="ECO:0007669"/>
    <property type="project" value="UniProtKB-KW"/>
</dbReference>
<comment type="catalytic activity">
    <reaction evidence="5">
        <text>L-glutaminyl-[peptide chain release factor] + S-adenosyl-L-methionine = N(5)-methyl-L-glutaminyl-[peptide chain release factor] + S-adenosyl-L-homocysteine + H(+)</text>
        <dbReference type="Rhea" id="RHEA:42896"/>
        <dbReference type="Rhea" id="RHEA-COMP:10271"/>
        <dbReference type="Rhea" id="RHEA-COMP:10272"/>
        <dbReference type="ChEBI" id="CHEBI:15378"/>
        <dbReference type="ChEBI" id="CHEBI:30011"/>
        <dbReference type="ChEBI" id="CHEBI:57856"/>
        <dbReference type="ChEBI" id="CHEBI:59789"/>
        <dbReference type="ChEBI" id="CHEBI:61891"/>
        <dbReference type="EC" id="2.1.1.297"/>
    </reaction>
</comment>
<dbReference type="PANTHER" id="PTHR18895">
    <property type="entry name" value="HEMK METHYLTRANSFERASE"/>
    <property type="match status" value="1"/>
</dbReference>
<organism evidence="7 8">
    <name type="scientific">Candidatus Dojkabacteria bacterium</name>
    <dbReference type="NCBI Taxonomy" id="2099670"/>
    <lineage>
        <taxon>Bacteria</taxon>
        <taxon>Candidatus Dojkabacteria</taxon>
    </lineage>
</organism>
<dbReference type="CDD" id="cd02440">
    <property type="entry name" value="AdoMet_MTases"/>
    <property type="match status" value="1"/>
</dbReference>
<comment type="caution">
    <text evidence="7">The sequence shown here is derived from an EMBL/GenBank/DDBJ whole genome shotgun (WGS) entry which is preliminary data.</text>
</comment>
<dbReference type="NCBIfam" id="TIGR00536">
    <property type="entry name" value="hemK_fam"/>
    <property type="match status" value="1"/>
</dbReference>
<reference evidence="7 8" key="1">
    <citation type="journal article" date="2020" name="Biotechnol. Biofuels">
        <title>New insights from the biogas microbiome by comprehensive genome-resolved metagenomics of nearly 1600 species originating from multiple anaerobic digesters.</title>
        <authorList>
            <person name="Campanaro S."/>
            <person name="Treu L."/>
            <person name="Rodriguez-R L.M."/>
            <person name="Kovalovszki A."/>
            <person name="Ziels R.M."/>
            <person name="Maus I."/>
            <person name="Zhu X."/>
            <person name="Kougias P.G."/>
            <person name="Basile A."/>
            <person name="Luo G."/>
            <person name="Schluter A."/>
            <person name="Konstantinidis K.T."/>
            <person name="Angelidaki I."/>
        </authorList>
    </citation>
    <scope>NUCLEOTIDE SEQUENCE [LARGE SCALE GENOMIC DNA]</scope>
    <source>
        <strain evidence="7">AS05jafATM_89</strain>
    </source>
</reference>
<gene>
    <name evidence="7" type="ORF">GX533_02230</name>
</gene>